<gene>
    <name evidence="2" type="ORF">UY92_C0007G0023</name>
</gene>
<dbReference type="STRING" id="1619044.UY92_C0007G0023"/>
<feature type="domain" description="Methyltransferase" evidence="1">
    <location>
        <begin position="40"/>
        <end position="138"/>
    </location>
</feature>
<accession>A0A0G2BA53</accession>
<protein>
    <submittedName>
        <fullName evidence="2">Trans-aconitate 2-methyltransferase</fullName>
    </submittedName>
</protein>
<dbReference type="EMBL" id="LCRX01000007">
    <property type="protein sequence ID" value="KKW42384.1"/>
    <property type="molecule type" value="Genomic_DNA"/>
</dbReference>
<dbReference type="PANTHER" id="PTHR43861:SF1">
    <property type="entry name" value="TRANS-ACONITATE 2-METHYLTRANSFERASE"/>
    <property type="match status" value="1"/>
</dbReference>
<organism evidence="2 3">
    <name type="scientific">Candidatus Magasanikbacteria bacterium GW2011_GWA2_56_11</name>
    <dbReference type="NCBI Taxonomy" id="1619044"/>
    <lineage>
        <taxon>Bacteria</taxon>
        <taxon>Candidatus Magasanikiibacteriota</taxon>
    </lineage>
</organism>
<sequence length="246" mass="27799">MTAPYEHWNTKFIADKYRTPRPWSARFKSEVYFLEKFFRPGMRVLDVGCASGDLYHGLRERFGAVEYTGLDVSEGLISRARELAPGVEFVSGDIFAGVDSILPGTFDLVVATGVFQHEPRYEELLSLMLKYAKPGGLALFDIKLFHTHPTLGDIEKSYGDHGDHRVYYIINKFSDAVRFILNQPLVGSGIEVYGYYSGVNDTVRLPATVKEEVCSAHVLVRRGAGERDKQIRLELNLPEEFIMNLP</sequence>
<dbReference type="PANTHER" id="PTHR43861">
    <property type="entry name" value="TRANS-ACONITATE 2-METHYLTRANSFERASE-RELATED"/>
    <property type="match status" value="1"/>
</dbReference>
<dbReference type="Gene3D" id="3.40.50.150">
    <property type="entry name" value="Vaccinia Virus protein VP39"/>
    <property type="match status" value="1"/>
</dbReference>
<dbReference type="Proteomes" id="UP000033870">
    <property type="component" value="Unassembled WGS sequence"/>
</dbReference>
<dbReference type="GO" id="GO:0032259">
    <property type="term" value="P:methylation"/>
    <property type="evidence" value="ECO:0007669"/>
    <property type="project" value="UniProtKB-KW"/>
</dbReference>
<dbReference type="CDD" id="cd02440">
    <property type="entry name" value="AdoMet_MTases"/>
    <property type="match status" value="1"/>
</dbReference>
<evidence type="ECO:0000313" key="2">
    <source>
        <dbReference type="EMBL" id="KKW42384.1"/>
    </source>
</evidence>
<dbReference type="InterPro" id="IPR029063">
    <property type="entry name" value="SAM-dependent_MTases_sf"/>
</dbReference>
<comment type="caution">
    <text evidence="2">The sequence shown here is derived from an EMBL/GenBank/DDBJ whole genome shotgun (WGS) entry which is preliminary data.</text>
</comment>
<keyword evidence="2" id="KW-0489">Methyltransferase</keyword>
<dbReference type="Pfam" id="PF13847">
    <property type="entry name" value="Methyltransf_31"/>
    <property type="match status" value="1"/>
</dbReference>
<evidence type="ECO:0000313" key="3">
    <source>
        <dbReference type="Proteomes" id="UP000033870"/>
    </source>
</evidence>
<name>A0A0G2BA53_9BACT</name>
<dbReference type="SUPFAM" id="SSF53335">
    <property type="entry name" value="S-adenosyl-L-methionine-dependent methyltransferases"/>
    <property type="match status" value="1"/>
</dbReference>
<reference evidence="2 3" key="1">
    <citation type="journal article" date="2015" name="Nature">
        <title>rRNA introns, odd ribosomes, and small enigmatic genomes across a large radiation of phyla.</title>
        <authorList>
            <person name="Brown C.T."/>
            <person name="Hug L.A."/>
            <person name="Thomas B.C."/>
            <person name="Sharon I."/>
            <person name="Castelle C.J."/>
            <person name="Singh A."/>
            <person name="Wilkins M.J."/>
            <person name="Williams K.H."/>
            <person name="Banfield J.F."/>
        </authorList>
    </citation>
    <scope>NUCLEOTIDE SEQUENCE [LARGE SCALE GENOMIC DNA]</scope>
</reference>
<proteinExistence type="predicted"/>
<keyword evidence="2" id="KW-0808">Transferase</keyword>
<evidence type="ECO:0000259" key="1">
    <source>
        <dbReference type="Pfam" id="PF13847"/>
    </source>
</evidence>
<dbReference type="InterPro" id="IPR025714">
    <property type="entry name" value="Methyltranfer_dom"/>
</dbReference>
<dbReference type="AlphaFoldDB" id="A0A0G2BA53"/>
<dbReference type="GO" id="GO:0008168">
    <property type="term" value="F:methyltransferase activity"/>
    <property type="evidence" value="ECO:0007669"/>
    <property type="project" value="UniProtKB-KW"/>
</dbReference>